<evidence type="ECO:0000256" key="3">
    <source>
        <dbReference type="ARBA" id="ARBA00022960"/>
    </source>
</evidence>
<accession>A0A918RMH7</accession>
<dbReference type="InterPro" id="IPR018187">
    <property type="entry name" value="Asp/Glu_racemase_AS_1"/>
</dbReference>
<dbReference type="Gene3D" id="3.40.50.1860">
    <property type="match status" value="2"/>
</dbReference>
<evidence type="ECO:0000313" key="8">
    <source>
        <dbReference type="EMBL" id="GHA02094.1"/>
    </source>
</evidence>
<organism evidence="8 9">
    <name type="scientific">Arenicella chitinivorans</name>
    <dbReference type="NCBI Taxonomy" id="1329800"/>
    <lineage>
        <taxon>Bacteria</taxon>
        <taxon>Pseudomonadati</taxon>
        <taxon>Pseudomonadota</taxon>
        <taxon>Gammaproteobacteria</taxon>
        <taxon>Arenicellales</taxon>
        <taxon>Arenicellaceae</taxon>
        <taxon>Arenicella</taxon>
    </lineage>
</organism>
<dbReference type="NCBIfam" id="TIGR00067">
    <property type="entry name" value="glut_race"/>
    <property type="match status" value="1"/>
</dbReference>
<dbReference type="GO" id="GO:0009252">
    <property type="term" value="P:peptidoglycan biosynthetic process"/>
    <property type="evidence" value="ECO:0007669"/>
    <property type="project" value="UniProtKB-UniRule"/>
</dbReference>
<evidence type="ECO:0000313" key="9">
    <source>
        <dbReference type="Proteomes" id="UP000614811"/>
    </source>
</evidence>
<sequence length="259" mass="27551">MGNVVIYDSGVGGLTIWSAVQRQNPALDTIFVSDNQAFPYGTKSDSELLFRIHKVVATIAKNYSPEALVVACNTASTVALPSLRAQFGFHVVGVVPAVKPASIASKTGEIALLATPATVERTYTEQLISEFARDVNVVKIGSSRLVELAEAKLRGASVTDQDLAPILSPLENHPNVDVVVLACTHFPLLANEINAYFSARNRSVTLIDSAEAIARRVASLGIHSTKDAGKAVAAFTRPLSSDALRDALYAMGFSKTQVL</sequence>
<name>A0A918RMH7_9GAMM</name>
<dbReference type="GO" id="GO:0071555">
    <property type="term" value="P:cell wall organization"/>
    <property type="evidence" value="ECO:0007669"/>
    <property type="project" value="UniProtKB-KW"/>
</dbReference>
<dbReference type="Pfam" id="PF01177">
    <property type="entry name" value="Asp_Glu_race"/>
    <property type="match status" value="1"/>
</dbReference>
<evidence type="ECO:0000256" key="6">
    <source>
        <dbReference type="ARBA" id="ARBA00023316"/>
    </source>
</evidence>
<dbReference type="AlphaFoldDB" id="A0A918RMH7"/>
<keyword evidence="5 7" id="KW-0413">Isomerase</keyword>
<feature type="binding site" evidence="7">
    <location>
        <begin position="8"/>
        <end position="9"/>
    </location>
    <ligand>
        <name>substrate</name>
    </ligand>
</feature>
<reference evidence="8" key="2">
    <citation type="submission" date="2020-09" db="EMBL/GenBank/DDBJ databases">
        <authorList>
            <person name="Sun Q."/>
            <person name="Kim S."/>
        </authorList>
    </citation>
    <scope>NUCLEOTIDE SEQUENCE</scope>
    <source>
        <strain evidence="8">KCTC 12711</strain>
    </source>
</reference>
<dbReference type="InterPro" id="IPR033134">
    <property type="entry name" value="Asp/Glu_racemase_AS_2"/>
</dbReference>
<evidence type="ECO:0000256" key="2">
    <source>
        <dbReference type="ARBA" id="ARBA00013090"/>
    </source>
</evidence>
<comment type="caution">
    <text evidence="8">The sequence shown here is derived from an EMBL/GenBank/DDBJ whole genome shotgun (WGS) entry which is preliminary data.</text>
</comment>
<evidence type="ECO:0000256" key="1">
    <source>
        <dbReference type="ARBA" id="ARBA00001602"/>
    </source>
</evidence>
<dbReference type="EC" id="5.1.1.3" evidence="2 7"/>
<dbReference type="PANTHER" id="PTHR21198:SF2">
    <property type="entry name" value="GLUTAMATE RACEMASE"/>
    <property type="match status" value="1"/>
</dbReference>
<reference evidence="8" key="1">
    <citation type="journal article" date="2014" name="Int. J. Syst. Evol. Microbiol.">
        <title>Complete genome sequence of Corynebacterium casei LMG S-19264T (=DSM 44701T), isolated from a smear-ripened cheese.</title>
        <authorList>
            <consortium name="US DOE Joint Genome Institute (JGI-PGF)"/>
            <person name="Walter F."/>
            <person name="Albersmeier A."/>
            <person name="Kalinowski J."/>
            <person name="Ruckert C."/>
        </authorList>
    </citation>
    <scope>NUCLEOTIDE SEQUENCE</scope>
    <source>
        <strain evidence="8">KCTC 12711</strain>
    </source>
</reference>
<evidence type="ECO:0000256" key="4">
    <source>
        <dbReference type="ARBA" id="ARBA00022984"/>
    </source>
</evidence>
<comment type="catalytic activity">
    <reaction evidence="1 7">
        <text>L-glutamate = D-glutamate</text>
        <dbReference type="Rhea" id="RHEA:12813"/>
        <dbReference type="ChEBI" id="CHEBI:29985"/>
        <dbReference type="ChEBI" id="CHEBI:29986"/>
        <dbReference type="EC" id="5.1.1.3"/>
    </reaction>
</comment>
<dbReference type="PROSITE" id="PS00924">
    <property type="entry name" value="ASP_GLU_RACEMASE_2"/>
    <property type="match status" value="1"/>
</dbReference>
<protein>
    <recommendedName>
        <fullName evidence="2 7">Glutamate racemase</fullName>
        <ecNumber evidence="2 7">5.1.1.3</ecNumber>
    </recommendedName>
</protein>
<keyword evidence="6 7" id="KW-0961">Cell wall biogenesis/degradation</keyword>
<keyword evidence="3 7" id="KW-0133">Cell shape</keyword>
<dbReference type="SUPFAM" id="SSF53681">
    <property type="entry name" value="Aspartate/glutamate racemase"/>
    <property type="match status" value="2"/>
</dbReference>
<feature type="active site" description="Proton donor/acceptor" evidence="7">
    <location>
        <position position="183"/>
    </location>
</feature>
<dbReference type="InterPro" id="IPR001920">
    <property type="entry name" value="Asp/Glu_race"/>
</dbReference>
<evidence type="ECO:0000256" key="7">
    <source>
        <dbReference type="HAMAP-Rule" id="MF_00258"/>
    </source>
</evidence>
<dbReference type="GO" id="GO:0008360">
    <property type="term" value="P:regulation of cell shape"/>
    <property type="evidence" value="ECO:0007669"/>
    <property type="project" value="UniProtKB-KW"/>
</dbReference>
<gene>
    <name evidence="7 8" type="primary">murI</name>
    <name evidence="8" type="ORF">GCM10008090_09190</name>
</gene>
<keyword evidence="4 7" id="KW-0573">Peptidoglycan synthesis</keyword>
<dbReference type="HAMAP" id="MF_00258">
    <property type="entry name" value="Glu_racemase"/>
    <property type="match status" value="1"/>
</dbReference>
<dbReference type="EMBL" id="BMXA01000001">
    <property type="protein sequence ID" value="GHA02094.1"/>
    <property type="molecule type" value="Genomic_DNA"/>
</dbReference>
<comment type="pathway">
    <text evidence="7">Cell wall biogenesis; peptidoglycan biosynthesis.</text>
</comment>
<feature type="binding site" evidence="7">
    <location>
        <begin position="73"/>
        <end position="74"/>
    </location>
    <ligand>
        <name>substrate</name>
    </ligand>
</feature>
<comment type="similarity">
    <text evidence="7">Belongs to the aspartate/glutamate racemases family.</text>
</comment>
<keyword evidence="9" id="KW-1185">Reference proteome</keyword>
<dbReference type="RefSeq" id="WP_189398810.1">
    <property type="nucleotide sequence ID" value="NZ_BMXA01000001.1"/>
</dbReference>
<dbReference type="PANTHER" id="PTHR21198">
    <property type="entry name" value="GLUTAMATE RACEMASE"/>
    <property type="match status" value="1"/>
</dbReference>
<feature type="binding site" evidence="7">
    <location>
        <begin position="184"/>
        <end position="185"/>
    </location>
    <ligand>
        <name>substrate</name>
    </ligand>
</feature>
<dbReference type="InterPro" id="IPR015942">
    <property type="entry name" value="Asp/Glu/hydantoin_racemase"/>
</dbReference>
<dbReference type="GO" id="GO:0008881">
    <property type="term" value="F:glutamate racemase activity"/>
    <property type="evidence" value="ECO:0007669"/>
    <property type="project" value="UniProtKB-UniRule"/>
</dbReference>
<feature type="binding site" evidence="7">
    <location>
        <begin position="40"/>
        <end position="41"/>
    </location>
    <ligand>
        <name>substrate</name>
    </ligand>
</feature>
<dbReference type="Proteomes" id="UP000614811">
    <property type="component" value="Unassembled WGS sequence"/>
</dbReference>
<proteinExistence type="inferred from homology"/>
<comment type="function">
    <text evidence="7">Provides the (R)-glutamate required for cell wall biosynthesis.</text>
</comment>
<dbReference type="FunFam" id="3.40.50.1860:FF:000001">
    <property type="entry name" value="Glutamate racemase"/>
    <property type="match status" value="1"/>
</dbReference>
<feature type="active site" description="Proton donor/acceptor" evidence="7">
    <location>
        <position position="72"/>
    </location>
</feature>
<evidence type="ECO:0000256" key="5">
    <source>
        <dbReference type="ARBA" id="ARBA00023235"/>
    </source>
</evidence>
<dbReference type="PROSITE" id="PS00923">
    <property type="entry name" value="ASP_GLU_RACEMASE_1"/>
    <property type="match status" value="1"/>
</dbReference>
<dbReference type="InterPro" id="IPR004391">
    <property type="entry name" value="Glu_race"/>
</dbReference>